<name>A0A256K469_HALEZ</name>
<keyword evidence="6" id="KW-0964">Secreted</keyword>
<comment type="subcellular location">
    <subcellularLocation>
        <location evidence="1">Cell membrane</location>
    </subcellularLocation>
    <subcellularLocation>
        <location evidence="2">Secreted</location>
        <location evidence="2">Cell wall</location>
        <location evidence="2">S-layer</location>
    </subcellularLocation>
</comment>
<dbReference type="Pfam" id="PF25162">
    <property type="entry name" value="DUF7827"/>
    <property type="match status" value="1"/>
</dbReference>
<accession>A0A256K469</accession>
<protein>
    <recommendedName>
        <fullName evidence="19">PGF-CTERM sorting domain-containing protein</fullName>
    </recommendedName>
</protein>
<keyword evidence="10 14" id="KW-1133">Transmembrane helix</keyword>
<evidence type="ECO:0000313" key="18">
    <source>
        <dbReference type="Proteomes" id="UP000216925"/>
    </source>
</evidence>
<evidence type="ECO:0000256" key="8">
    <source>
        <dbReference type="ARBA" id="ARBA00022692"/>
    </source>
</evidence>
<dbReference type="Gene3D" id="2.60.40.10">
    <property type="entry name" value="Immunoglobulins"/>
    <property type="match status" value="1"/>
</dbReference>
<comment type="caution">
    <text evidence="17">The sequence shown here is derived from an EMBL/GenBank/DDBJ whole genome shotgun (WGS) entry which is preliminary data.</text>
</comment>
<evidence type="ECO:0000256" key="12">
    <source>
        <dbReference type="ARBA" id="ARBA00023180"/>
    </source>
</evidence>
<dbReference type="Pfam" id="PF18204">
    <property type="entry name" value="PGF-CTERM"/>
    <property type="match status" value="1"/>
</dbReference>
<dbReference type="Proteomes" id="UP000216925">
    <property type="component" value="Unassembled WGS sequence"/>
</dbReference>
<evidence type="ECO:0000313" key="17">
    <source>
        <dbReference type="EMBL" id="OYR75673.1"/>
    </source>
</evidence>
<dbReference type="GO" id="GO:0005886">
    <property type="term" value="C:plasma membrane"/>
    <property type="evidence" value="ECO:0007669"/>
    <property type="project" value="UniProtKB-SubCell"/>
</dbReference>
<gene>
    <name evidence="17" type="ORF">DJ76_01900</name>
</gene>
<dbReference type="RefSeq" id="WP_094494390.1">
    <property type="nucleotide sequence ID" value="NZ_NHPD01000012.1"/>
</dbReference>
<feature type="domain" description="PGF-CTERM archaeal protein-sorting signal" evidence="15">
    <location>
        <begin position="1066"/>
        <end position="1088"/>
    </location>
</feature>
<dbReference type="InterPro" id="IPR057149">
    <property type="entry name" value="DUF7827"/>
</dbReference>
<keyword evidence="4" id="KW-1003">Cell membrane</keyword>
<evidence type="ECO:0000256" key="14">
    <source>
        <dbReference type="SAM" id="Phobius"/>
    </source>
</evidence>
<evidence type="ECO:0000256" key="2">
    <source>
        <dbReference type="ARBA" id="ARBA00004237"/>
    </source>
</evidence>
<feature type="transmembrane region" description="Helical" evidence="14">
    <location>
        <begin position="12"/>
        <end position="32"/>
    </location>
</feature>
<evidence type="ECO:0000256" key="4">
    <source>
        <dbReference type="ARBA" id="ARBA00022475"/>
    </source>
</evidence>
<evidence type="ECO:0000256" key="5">
    <source>
        <dbReference type="ARBA" id="ARBA00022512"/>
    </source>
</evidence>
<dbReference type="InterPro" id="IPR026371">
    <property type="entry name" value="PGF_CTERM"/>
</dbReference>
<sequence>MTNDNTTRKKANAVFFAAVMVVSMVAVGFAAAPAAAAVNNAGSAGGLTVGVDSTSHTISGIDVDTTGDVNISVNELVDAGVNVSNVDDSSIGTTAGSASIGGATFDAASGNITVDVTGSGDFDVTVNDLDTSAASPTAGISYTVTDVSDSDSATTSFDLVGADDVTVLEPIDAVELNEDDTVDVTVDHSTTTSPGEVTVFVLGPNGETTTGTDSSPNSEVTTVTTSSFSSGLNVESGDELQIHAVASDTAGDLTASDTDFQVAQNVTVGAGNVNVDATSVDGDAYWVGQEVVVDTGLSAGSSVIIEEIDTRNNGGEPTSTSRARTVDVGTGGVIAIDTDRLRGEGDYVLKQGGGSYLAADGDFTNSLSQTSPDATAEFELLTQDLTAEFAEDEATNDEKIDVDVESLRGSFNLEVSGELSGDTLSESELENVFDDAGATGLGDGDDDTVLITGVEDGEAFTANFTDVDGGDYDFDFSVEDTTAEDSDSINVTELGDGELSLDQSVVTEQQGDIANITVQFNGDAETGNLVIGDEENVGYQANISLDSGGEDEVSVLFNTYAAGSTSNGTVVSLANPDDTDASFTFDNSTDQTDISDILSDGDYSLSVGTQSSFADTLDSPDSLGTLVIEQRSTMNQQIWTASDNTVSDIEDAVSNDDEDVFETLSTEIENDNVTQTGTVAEGDHVVHQIEATGLEGLIGSNGLVPSDSFENLADNGDGIVGGLGSGDDSLDLRVRQTTDSTTANQDPNNLAGDILNNATVLFNEETDNLYVIYDISADTDAAADEEYDARFRVQDDRLLNPRDEDRTDLADTELRDQYYQSVSATFDVAERTFEFDQDPFNVTNAAGQTITGTSNVAPGSDVTVNVRSQSGTSPSFVKTNEDVRINADGTWSTEFDFSGQSVGDEYDVSIRGSGLSENPSVEGTVVEQTQEPANFAVSELSPQDVTATVGDTLTVSATVENTGGQEATQTVEFRVGGDAVASQDVTLGAGNSTTVEFADIDTSGLDAGDYEHGVFTDDDEQTATLTLEAADTGDDGGDDTGGDDTGGDDTGSDNGTDDGGSTDGSTPGFGAVVALVALIAAALLATRRND</sequence>
<evidence type="ECO:0000256" key="11">
    <source>
        <dbReference type="ARBA" id="ARBA00023136"/>
    </source>
</evidence>
<keyword evidence="5" id="KW-0134">Cell wall</keyword>
<keyword evidence="12" id="KW-0325">Glycoprotein</keyword>
<dbReference type="NCBIfam" id="TIGR04207">
    <property type="entry name" value="halo_sig_pep"/>
    <property type="match status" value="1"/>
</dbReference>
<evidence type="ECO:0000256" key="10">
    <source>
        <dbReference type="ARBA" id="ARBA00022989"/>
    </source>
</evidence>
<feature type="domain" description="DUF7827" evidence="16">
    <location>
        <begin position="491"/>
        <end position="608"/>
    </location>
</feature>
<evidence type="ECO:0000259" key="15">
    <source>
        <dbReference type="Pfam" id="PF18204"/>
    </source>
</evidence>
<keyword evidence="9" id="KW-0732">Signal</keyword>
<dbReference type="NCBIfam" id="TIGR04126">
    <property type="entry name" value="PGF_CTERM"/>
    <property type="match status" value="1"/>
</dbReference>
<keyword evidence="11 14" id="KW-0472">Membrane</keyword>
<keyword evidence="8 14" id="KW-0812">Transmembrane</keyword>
<evidence type="ECO:0008006" key="19">
    <source>
        <dbReference type="Google" id="ProtNLM"/>
    </source>
</evidence>
<evidence type="ECO:0000256" key="6">
    <source>
        <dbReference type="ARBA" id="ARBA00022525"/>
    </source>
</evidence>
<dbReference type="InterPro" id="IPR013783">
    <property type="entry name" value="Ig-like_fold"/>
</dbReference>
<feature type="compositionally biased region" description="Acidic residues" evidence="13">
    <location>
        <begin position="1031"/>
        <end position="1051"/>
    </location>
</feature>
<dbReference type="NCBIfam" id="NF045517">
    <property type="entry name" value="halo_surf_dom"/>
    <property type="match status" value="1"/>
</dbReference>
<organism evidence="17 18">
    <name type="scientific">Halorubrum ezzemoulense</name>
    <name type="common">Halorubrum chaoviator</name>
    <dbReference type="NCBI Taxonomy" id="337243"/>
    <lineage>
        <taxon>Archaea</taxon>
        <taxon>Methanobacteriati</taxon>
        <taxon>Methanobacteriota</taxon>
        <taxon>Stenosarchaea group</taxon>
        <taxon>Halobacteria</taxon>
        <taxon>Halobacteriales</taxon>
        <taxon>Haloferacaceae</taxon>
        <taxon>Halorubrum</taxon>
    </lineage>
</organism>
<dbReference type="GO" id="GO:0030115">
    <property type="term" value="C:S-layer"/>
    <property type="evidence" value="ECO:0007669"/>
    <property type="project" value="UniProtKB-SubCell"/>
</dbReference>
<keyword evidence="7" id="KW-0701">S-layer</keyword>
<feature type="transmembrane region" description="Helical" evidence="14">
    <location>
        <begin position="1068"/>
        <end position="1086"/>
    </location>
</feature>
<feature type="region of interest" description="Disordered" evidence="13">
    <location>
        <begin position="1028"/>
        <end position="1067"/>
    </location>
</feature>
<reference evidence="17 18" key="1">
    <citation type="journal article" date="2014" name="Front. Microbiol.">
        <title>Population and genomic analysis of the genus Halorubrum.</title>
        <authorList>
            <person name="Fullmer M.S."/>
            <person name="Soucy S.M."/>
            <person name="Swithers K.S."/>
            <person name="Makkay A.M."/>
            <person name="Wheeler R."/>
            <person name="Ventosa A."/>
            <person name="Gogarten J.P."/>
            <person name="Papke R.T."/>
        </authorList>
    </citation>
    <scope>NUCLEOTIDE SEQUENCE [LARGE SCALE GENOMIC DNA]</scope>
    <source>
        <strain evidence="17 18">Ec15</strain>
    </source>
</reference>
<evidence type="ECO:0000256" key="13">
    <source>
        <dbReference type="SAM" id="MobiDB-lite"/>
    </source>
</evidence>
<evidence type="ECO:0000259" key="16">
    <source>
        <dbReference type="Pfam" id="PF25162"/>
    </source>
</evidence>
<dbReference type="AlphaFoldDB" id="A0A256K469"/>
<comment type="similarity">
    <text evidence="3">Belongs to the halobacterial S-layer protein family.</text>
</comment>
<evidence type="ECO:0000256" key="1">
    <source>
        <dbReference type="ARBA" id="ARBA00004236"/>
    </source>
</evidence>
<dbReference type="EMBL" id="NHPD01000012">
    <property type="protein sequence ID" value="OYR75673.1"/>
    <property type="molecule type" value="Genomic_DNA"/>
</dbReference>
<evidence type="ECO:0000256" key="3">
    <source>
        <dbReference type="ARBA" id="ARBA00009327"/>
    </source>
</evidence>
<evidence type="ECO:0000256" key="9">
    <source>
        <dbReference type="ARBA" id="ARBA00022729"/>
    </source>
</evidence>
<dbReference type="InterPro" id="IPR026452">
    <property type="entry name" value="Surf_glycop_sig_pep"/>
</dbReference>
<proteinExistence type="inferred from homology"/>
<evidence type="ECO:0000256" key="7">
    <source>
        <dbReference type="ARBA" id="ARBA00022601"/>
    </source>
</evidence>